<keyword evidence="4" id="KW-1185">Reference proteome</keyword>
<organism evidence="3 4">
    <name type="scientific">Leptomonas seymouri</name>
    <dbReference type="NCBI Taxonomy" id="5684"/>
    <lineage>
        <taxon>Eukaryota</taxon>
        <taxon>Discoba</taxon>
        <taxon>Euglenozoa</taxon>
        <taxon>Kinetoplastea</taxon>
        <taxon>Metakinetoplastina</taxon>
        <taxon>Trypanosomatida</taxon>
        <taxon>Trypanosomatidae</taxon>
        <taxon>Leishmaniinae</taxon>
        <taxon>Leptomonas</taxon>
    </lineage>
</organism>
<keyword evidence="1" id="KW-0175">Coiled coil</keyword>
<dbReference type="VEuPathDB" id="TriTrypDB:Lsey_0091_0030"/>
<feature type="compositionally biased region" description="Polar residues" evidence="2">
    <location>
        <begin position="246"/>
        <end position="258"/>
    </location>
</feature>
<dbReference type="OMA" id="GFLPLWQ"/>
<reference evidence="3 4" key="1">
    <citation type="journal article" date="2015" name="PLoS Pathog.">
        <title>Leptomonas seymouri: Adaptations to the Dixenous Life Cycle Analyzed by Genome Sequencing, Transcriptome Profiling and Co-infection with Leishmania donovani.</title>
        <authorList>
            <person name="Kraeva N."/>
            <person name="Butenko A."/>
            <person name="Hlavacova J."/>
            <person name="Kostygov A."/>
            <person name="Myskova J."/>
            <person name="Grybchuk D."/>
            <person name="Lestinova T."/>
            <person name="Votypka J."/>
            <person name="Volf P."/>
            <person name="Opperdoes F."/>
            <person name="Flegontov P."/>
            <person name="Lukes J."/>
            <person name="Yurchenko V."/>
        </authorList>
    </citation>
    <scope>NUCLEOTIDE SEQUENCE [LARGE SCALE GENOMIC DNA]</scope>
    <source>
        <strain evidence="3 4">ATCC 30220</strain>
    </source>
</reference>
<feature type="compositionally biased region" description="Basic and acidic residues" evidence="2">
    <location>
        <begin position="71"/>
        <end position="81"/>
    </location>
</feature>
<evidence type="ECO:0000313" key="3">
    <source>
        <dbReference type="EMBL" id="KPI87349.1"/>
    </source>
</evidence>
<feature type="region of interest" description="Disordered" evidence="2">
    <location>
        <begin position="306"/>
        <end position="376"/>
    </location>
</feature>
<proteinExistence type="predicted"/>
<dbReference type="Proteomes" id="UP000038009">
    <property type="component" value="Unassembled WGS sequence"/>
</dbReference>
<feature type="region of interest" description="Disordered" evidence="2">
    <location>
        <begin position="44"/>
        <end position="137"/>
    </location>
</feature>
<sequence length="886" mass="95592">MTDPFLESKDGRLLEEEVKRLRLENRELRLKNTNLRARLTLATSTTSSVDAEAHQARFAGAGADGAATSREFGERQGEAKPGEPTFARDGADIVPTPSGNAVGATGADVTTEPPPHGRRTRGPPPSSTTGSSSPVSAARIQEAVQQVKRELQGELEAHRKAAASAKAEKEQLKREFEHFVSTTCEREAAYQLVYMQLYREMEEQKELVRSAQAQLEEQRLQSVEMRKTLEAAVAAASHSGGGGAPQSFSSPVTPSDTSAVVPPAREDLTVIAAKRQRTTKEAANAPAPRQHIRRLPKDLNWAGLAGVAPAAGPNGAPQEAETASATDSSVPDSTGPRELKIIAGGATLQNTRKAQHMKRSRDAVSETSLPGSAPSVRRSVRKTITGFTVPVAPVFASASAKAAPNSSSGTGSPNNINKRSDVCASSAAVALLPSSSLGQVPASAAVESFWRLLAQHSEATQGFLPLWQHLNVLRGSDRHTVLEVLVSLLVHLLSPDVPAAFLTTQTPQPASFASLPHSFTSQTTSIAVVATAIRLLAVQLEDAAEQQRGNAETQQQARMYLSSLFYRVCVVTLCRWQVSDSAFEVLEHWAMAVHHLYGFQPALLQLMQYTNTTSAYHRTRLVHSWISFTAQCIFSQCFTASSSSALPAETAVARWRELCDSVGWSTHAQPLERIEAAAARCIATTRVGHGPFTAACAEEALLSLRLAVLYKGFDHMEQIAKLLEQPGVLPMVITKEIYAELVSLAVRDRIPFRTQAALHHALHLLREYLQEVAPERCTSAEHFVCAPRRSHVLAALALLRVGPDPLLKKTEAPLPSSASVVGAQGYAVMAASEVREAGRKAALQWLQAQKVALEMVRQSRAVAPDRLVLLRDTPLGRILLREAARD</sequence>
<feature type="region of interest" description="Disordered" evidence="2">
    <location>
        <begin position="234"/>
        <end position="262"/>
    </location>
</feature>
<evidence type="ECO:0000313" key="4">
    <source>
        <dbReference type="Proteomes" id="UP000038009"/>
    </source>
</evidence>
<dbReference type="EMBL" id="LJSK01000091">
    <property type="protein sequence ID" value="KPI87349.1"/>
    <property type="molecule type" value="Genomic_DNA"/>
</dbReference>
<evidence type="ECO:0000256" key="1">
    <source>
        <dbReference type="SAM" id="Coils"/>
    </source>
</evidence>
<dbReference type="AlphaFoldDB" id="A0A0N0P691"/>
<protein>
    <submittedName>
        <fullName evidence="3">Uncharacterized protein</fullName>
    </submittedName>
</protein>
<dbReference type="OrthoDB" id="248429at2759"/>
<evidence type="ECO:0000256" key="2">
    <source>
        <dbReference type="SAM" id="MobiDB-lite"/>
    </source>
</evidence>
<feature type="coiled-coil region" evidence="1">
    <location>
        <begin position="11"/>
        <end position="38"/>
    </location>
</feature>
<feature type="compositionally biased region" description="Polar residues" evidence="2">
    <location>
        <begin position="321"/>
        <end position="332"/>
    </location>
</feature>
<gene>
    <name evidence="3" type="ORF">ABL78_3537</name>
</gene>
<name>A0A0N0P691_LEPSE</name>
<feature type="coiled-coil region" evidence="1">
    <location>
        <begin position="137"/>
        <end position="228"/>
    </location>
</feature>
<feature type="compositionally biased region" description="Low complexity" evidence="2">
    <location>
        <begin position="306"/>
        <end position="320"/>
    </location>
</feature>
<accession>A0A0N0P691</accession>
<comment type="caution">
    <text evidence="3">The sequence shown here is derived from an EMBL/GenBank/DDBJ whole genome shotgun (WGS) entry which is preliminary data.</text>
</comment>